<evidence type="ECO:0000256" key="3">
    <source>
        <dbReference type="ARBA" id="ARBA00022723"/>
    </source>
</evidence>
<accession>A0A1H7GKP7</accession>
<dbReference type="Pfam" id="PF00484">
    <property type="entry name" value="Pro_CA"/>
    <property type="match status" value="1"/>
</dbReference>
<dbReference type="OrthoDB" id="9797527at2"/>
<evidence type="ECO:0000256" key="6">
    <source>
        <dbReference type="ARBA" id="ARBA00048348"/>
    </source>
</evidence>
<keyword evidence="3 7" id="KW-0479">Metal-binding</keyword>
<feature type="binding site" evidence="7">
    <location>
        <position position="43"/>
    </location>
    <ligand>
        <name>Zn(2+)</name>
        <dbReference type="ChEBI" id="CHEBI:29105"/>
    </ligand>
</feature>
<dbReference type="CDD" id="cd00884">
    <property type="entry name" value="beta_CA_cladeB"/>
    <property type="match status" value="1"/>
</dbReference>
<keyword evidence="5 8" id="KW-0456">Lyase</keyword>
<dbReference type="GO" id="GO:0015976">
    <property type="term" value="P:carbon utilization"/>
    <property type="evidence" value="ECO:0007669"/>
    <property type="project" value="InterPro"/>
</dbReference>
<feature type="binding site" evidence="7">
    <location>
        <position position="104"/>
    </location>
    <ligand>
        <name>Zn(2+)</name>
        <dbReference type="ChEBI" id="CHEBI:29105"/>
    </ligand>
</feature>
<name>A0A1H7GKP7_9SPHN</name>
<comment type="similarity">
    <text evidence="1 8">Belongs to the beta-class carbonic anhydrase family.</text>
</comment>
<comment type="cofactor">
    <cofactor evidence="7">
        <name>Zn(2+)</name>
        <dbReference type="ChEBI" id="CHEBI:29105"/>
    </cofactor>
    <text evidence="7">Binds 1 zinc ion per subunit.</text>
</comment>
<dbReference type="GO" id="GO:0008270">
    <property type="term" value="F:zinc ion binding"/>
    <property type="evidence" value="ECO:0007669"/>
    <property type="project" value="UniProtKB-UniRule"/>
</dbReference>
<dbReference type="Gene3D" id="3.40.1050.10">
    <property type="entry name" value="Carbonic anhydrase"/>
    <property type="match status" value="1"/>
</dbReference>
<feature type="binding site" evidence="7">
    <location>
        <position position="107"/>
    </location>
    <ligand>
        <name>Zn(2+)</name>
        <dbReference type="ChEBI" id="CHEBI:29105"/>
    </ligand>
</feature>
<protein>
    <recommendedName>
        <fullName evidence="2 8">Carbonic anhydrase</fullName>
        <ecNumber evidence="2 8">4.2.1.1</ecNumber>
    </recommendedName>
    <alternativeName>
        <fullName evidence="8">Carbonate dehydratase</fullName>
    </alternativeName>
</protein>
<evidence type="ECO:0000313" key="10">
    <source>
        <dbReference type="Proteomes" id="UP000199214"/>
    </source>
</evidence>
<organism evidence="9 10">
    <name type="scientific">Sphingomonas palmae</name>
    <dbReference type="NCBI Taxonomy" id="1855283"/>
    <lineage>
        <taxon>Bacteria</taxon>
        <taxon>Pseudomonadati</taxon>
        <taxon>Pseudomonadota</taxon>
        <taxon>Alphaproteobacteria</taxon>
        <taxon>Sphingomonadales</taxon>
        <taxon>Sphingomonadaceae</taxon>
        <taxon>Sphingomonas</taxon>
    </lineage>
</organism>
<dbReference type="PANTHER" id="PTHR11002">
    <property type="entry name" value="CARBONIC ANHYDRASE"/>
    <property type="match status" value="1"/>
</dbReference>
<dbReference type="STRING" id="1855283.SAMN05216382_0305"/>
<evidence type="ECO:0000256" key="8">
    <source>
        <dbReference type="RuleBase" id="RU003956"/>
    </source>
</evidence>
<evidence type="ECO:0000256" key="5">
    <source>
        <dbReference type="ARBA" id="ARBA00023239"/>
    </source>
</evidence>
<dbReference type="InterPro" id="IPR036874">
    <property type="entry name" value="Carbonic_anhydrase_sf"/>
</dbReference>
<dbReference type="InterPro" id="IPR045066">
    <property type="entry name" value="Beta_CA_cladeB"/>
</dbReference>
<reference evidence="10" key="1">
    <citation type="submission" date="2016-10" db="EMBL/GenBank/DDBJ databases">
        <authorList>
            <person name="Varghese N."/>
            <person name="Submissions S."/>
        </authorList>
    </citation>
    <scope>NUCLEOTIDE SEQUENCE [LARGE SCALE GENOMIC DNA]</scope>
    <source>
        <strain evidence="10">JS21-1</strain>
    </source>
</reference>
<proteinExistence type="inferred from homology"/>
<dbReference type="Proteomes" id="UP000199214">
    <property type="component" value="Unassembled WGS sequence"/>
</dbReference>
<dbReference type="RefSeq" id="WP_093002632.1">
    <property type="nucleotide sequence ID" value="NZ_FNZZ01000001.1"/>
</dbReference>
<feature type="binding site" evidence="7">
    <location>
        <position position="45"/>
    </location>
    <ligand>
        <name>Zn(2+)</name>
        <dbReference type="ChEBI" id="CHEBI:29105"/>
    </ligand>
</feature>
<evidence type="ECO:0000256" key="7">
    <source>
        <dbReference type="PIRSR" id="PIRSR601765-1"/>
    </source>
</evidence>
<dbReference type="EMBL" id="FNZZ01000001">
    <property type="protein sequence ID" value="SEK38634.1"/>
    <property type="molecule type" value="Genomic_DNA"/>
</dbReference>
<dbReference type="InterPro" id="IPR001765">
    <property type="entry name" value="Carbonic_anhydrase"/>
</dbReference>
<dbReference type="InterPro" id="IPR015892">
    <property type="entry name" value="Carbonic_anhydrase_CS"/>
</dbReference>
<comment type="function">
    <text evidence="8">Reversible hydration of carbon dioxide.</text>
</comment>
<dbReference type="PROSITE" id="PS00705">
    <property type="entry name" value="PROK_CO2_ANHYDRASE_2"/>
    <property type="match status" value="1"/>
</dbReference>
<evidence type="ECO:0000256" key="4">
    <source>
        <dbReference type="ARBA" id="ARBA00022833"/>
    </source>
</evidence>
<dbReference type="SUPFAM" id="SSF53056">
    <property type="entry name" value="beta-carbonic anhydrase, cab"/>
    <property type="match status" value="1"/>
</dbReference>
<dbReference type="PROSITE" id="PS00704">
    <property type="entry name" value="PROK_CO2_ANHYDRASE_1"/>
    <property type="match status" value="1"/>
</dbReference>
<dbReference type="GO" id="GO:0004089">
    <property type="term" value="F:carbonate dehydratase activity"/>
    <property type="evidence" value="ECO:0007669"/>
    <property type="project" value="UniProtKB-UniRule"/>
</dbReference>
<evidence type="ECO:0000313" key="9">
    <source>
        <dbReference type="EMBL" id="SEK38634.1"/>
    </source>
</evidence>
<evidence type="ECO:0000256" key="1">
    <source>
        <dbReference type="ARBA" id="ARBA00006217"/>
    </source>
</evidence>
<dbReference type="SMART" id="SM00947">
    <property type="entry name" value="Pro_CA"/>
    <property type="match status" value="1"/>
</dbReference>
<evidence type="ECO:0000256" key="2">
    <source>
        <dbReference type="ARBA" id="ARBA00012925"/>
    </source>
</evidence>
<dbReference type="PANTHER" id="PTHR11002:SF76">
    <property type="entry name" value="CARBONIC ANHYDRASE"/>
    <property type="match status" value="1"/>
</dbReference>
<keyword evidence="10" id="KW-1185">Reference proteome</keyword>
<comment type="catalytic activity">
    <reaction evidence="6 8">
        <text>hydrogencarbonate + H(+) = CO2 + H2O</text>
        <dbReference type="Rhea" id="RHEA:10748"/>
        <dbReference type="ChEBI" id="CHEBI:15377"/>
        <dbReference type="ChEBI" id="CHEBI:15378"/>
        <dbReference type="ChEBI" id="CHEBI:16526"/>
        <dbReference type="ChEBI" id="CHEBI:17544"/>
        <dbReference type="EC" id="4.2.1.1"/>
    </reaction>
</comment>
<dbReference type="EC" id="4.2.1.1" evidence="2 8"/>
<sequence length="211" mass="22811">MPRDVAGLIEGYHRFRNEEWASEKAEWETLAKGQKPKVLVIACSDSRVDPTQIFDARPGELFVIRNVANLVPPFETGGGYHGVSAALEFAVTQLKVGEILIMGHASCGGCAAALSQGFKDADKGAGGFVADWISLLDDAREKVVADKGTGPEAQTAMEWEGVRTSIKNLRTFPFVKEREDAGDLKLRGAWFGIAEGQLRVMQDGEGAFEPA</sequence>
<gene>
    <name evidence="9" type="ORF">SAMN05216382_0305</name>
</gene>
<keyword evidence="4 7" id="KW-0862">Zinc</keyword>
<dbReference type="AlphaFoldDB" id="A0A1H7GKP7"/>